<name>A0A938B2D4_UNCTE</name>
<dbReference type="InterPro" id="IPR050239">
    <property type="entry name" value="Sigma-70_RNA_pol_init_factors"/>
</dbReference>
<dbReference type="GO" id="GO:0016987">
    <property type="term" value="F:sigma factor activity"/>
    <property type="evidence" value="ECO:0007669"/>
    <property type="project" value="UniProtKB-KW"/>
</dbReference>
<dbReference type="InterPro" id="IPR014284">
    <property type="entry name" value="RNA_pol_sigma-70_dom"/>
</dbReference>
<comment type="similarity">
    <text evidence="5">Belongs to the sigma-70 factor family.</text>
</comment>
<accession>A0A938B2D4</accession>
<sequence length="488" mass="56379">MVHQQTPNAGRVDIMTVRRREGYRWTMLAEDHRSVAFGHAGDRWGAPEEEGAFGFDTDLEDSPHEAEENFDNLVARYFGDVRQFALLNRAEEQALWNRIENAQKRERRALYTAPTALTTLLQVWQQVESGALTLDHVLRDAEDLPSRQADLHRQLGDAITDLQDSASRLQTLRTHRAARIETAAKRRALRRAYAELWQQWCKTWEALALHPQVYDTLRADLEAAYVADPTNLGLRAARYAWQRTHERLTQVKAIMIRANLRLVIHVANRYRGRGVPFLDLIQEGNIGLMRALEKFEPSRGLKFVTYAHWWVRQAISRAITEQYRTVRLPNHIGERKNKLRTAVERLWGQHGRPPSSEELSVALGWTREEVEELQAAVQPVIRLQQPLAEDGGSLADILEDEQAPRPDELLAEDQLQRCLSDCLASLTEREAFILRLRYGLESEQPHTLQEIADLLRLSRERVRQLERQAFEKLRQPHRSAMLADFAML</sequence>
<evidence type="ECO:0000259" key="7">
    <source>
        <dbReference type="PROSITE" id="PS00716"/>
    </source>
</evidence>
<evidence type="ECO:0000313" key="8">
    <source>
        <dbReference type="EMBL" id="MBM3222718.1"/>
    </source>
</evidence>
<evidence type="ECO:0000259" key="6">
    <source>
        <dbReference type="PROSITE" id="PS00715"/>
    </source>
</evidence>
<evidence type="ECO:0000256" key="2">
    <source>
        <dbReference type="ARBA" id="ARBA00023082"/>
    </source>
</evidence>
<dbReference type="InterPro" id="IPR013324">
    <property type="entry name" value="RNA_pol_sigma_r3/r4-like"/>
</dbReference>
<comment type="function">
    <text evidence="5">Sigma factors are initiation factors that promote the attachment of RNA polymerase to specific initiation sites and are then released.</text>
</comment>
<keyword evidence="4 5" id="KW-0804">Transcription</keyword>
<evidence type="ECO:0000256" key="5">
    <source>
        <dbReference type="RuleBase" id="RU362124"/>
    </source>
</evidence>
<dbReference type="PANTHER" id="PTHR30603:SF60">
    <property type="entry name" value="RNA POLYMERASE SIGMA FACTOR RPOD"/>
    <property type="match status" value="1"/>
</dbReference>
<dbReference type="SUPFAM" id="SSF88659">
    <property type="entry name" value="Sigma3 and sigma4 domains of RNA polymerase sigma factors"/>
    <property type="match status" value="2"/>
</dbReference>
<keyword evidence="3 5" id="KW-0238">DNA-binding</keyword>
<dbReference type="InterPro" id="IPR013325">
    <property type="entry name" value="RNA_pol_sigma_r2"/>
</dbReference>
<evidence type="ECO:0000256" key="1">
    <source>
        <dbReference type="ARBA" id="ARBA00023015"/>
    </source>
</evidence>
<dbReference type="PRINTS" id="PR00046">
    <property type="entry name" value="SIGMA70FCT"/>
</dbReference>
<organism evidence="8 9">
    <name type="scientific">Tectimicrobiota bacterium</name>
    <dbReference type="NCBI Taxonomy" id="2528274"/>
    <lineage>
        <taxon>Bacteria</taxon>
        <taxon>Pseudomonadati</taxon>
        <taxon>Nitrospinota/Tectimicrobiota group</taxon>
        <taxon>Candidatus Tectimicrobiota</taxon>
    </lineage>
</organism>
<dbReference type="AlphaFoldDB" id="A0A938B2D4"/>
<dbReference type="PANTHER" id="PTHR30603">
    <property type="entry name" value="RNA POLYMERASE SIGMA FACTOR RPO"/>
    <property type="match status" value="1"/>
</dbReference>
<comment type="caution">
    <text evidence="8">The sequence shown here is derived from an EMBL/GenBank/DDBJ whole genome shotgun (WGS) entry which is preliminary data.</text>
</comment>
<dbReference type="PROSITE" id="PS00716">
    <property type="entry name" value="SIGMA70_2"/>
    <property type="match status" value="1"/>
</dbReference>
<dbReference type="GO" id="GO:0006352">
    <property type="term" value="P:DNA-templated transcription initiation"/>
    <property type="evidence" value="ECO:0007669"/>
    <property type="project" value="InterPro"/>
</dbReference>
<dbReference type="Pfam" id="PF04545">
    <property type="entry name" value="Sigma70_r4"/>
    <property type="match status" value="1"/>
</dbReference>
<dbReference type="Pfam" id="PF04542">
    <property type="entry name" value="Sigma70_r2"/>
    <property type="match status" value="1"/>
</dbReference>
<feature type="domain" description="RNA polymerase sigma-70" evidence="7">
    <location>
        <begin position="447"/>
        <end position="473"/>
    </location>
</feature>
<gene>
    <name evidence="8" type="ORF">FJZ47_02790</name>
</gene>
<dbReference type="Proteomes" id="UP000712673">
    <property type="component" value="Unassembled WGS sequence"/>
</dbReference>
<keyword evidence="1 5" id="KW-0805">Transcription regulation</keyword>
<dbReference type="Gene3D" id="1.10.601.10">
    <property type="entry name" value="RNA Polymerase Primary Sigma Factor"/>
    <property type="match status" value="2"/>
</dbReference>
<evidence type="ECO:0000256" key="3">
    <source>
        <dbReference type="ARBA" id="ARBA00023125"/>
    </source>
</evidence>
<dbReference type="NCBIfam" id="TIGR02937">
    <property type="entry name" value="sigma70-ECF"/>
    <property type="match status" value="1"/>
</dbReference>
<dbReference type="Gene3D" id="1.10.10.10">
    <property type="entry name" value="Winged helix-like DNA-binding domain superfamily/Winged helix DNA-binding domain"/>
    <property type="match status" value="2"/>
</dbReference>
<evidence type="ECO:0000256" key="4">
    <source>
        <dbReference type="ARBA" id="ARBA00023163"/>
    </source>
</evidence>
<dbReference type="InterPro" id="IPR000943">
    <property type="entry name" value="RNA_pol_sigma70"/>
</dbReference>
<dbReference type="InterPro" id="IPR007627">
    <property type="entry name" value="RNA_pol_sigma70_r2"/>
</dbReference>
<dbReference type="InterPro" id="IPR007630">
    <property type="entry name" value="RNA_pol_sigma70_r4"/>
</dbReference>
<dbReference type="CDD" id="cd06171">
    <property type="entry name" value="Sigma70_r4"/>
    <property type="match status" value="1"/>
</dbReference>
<dbReference type="Pfam" id="PF04539">
    <property type="entry name" value="Sigma70_r3"/>
    <property type="match status" value="1"/>
</dbReference>
<evidence type="ECO:0000313" key="9">
    <source>
        <dbReference type="Proteomes" id="UP000712673"/>
    </source>
</evidence>
<feature type="domain" description="RNA polymerase sigma-70" evidence="6">
    <location>
        <begin position="279"/>
        <end position="292"/>
    </location>
</feature>
<reference evidence="8" key="1">
    <citation type="submission" date="2019-03" db="EMBL/GenBank/DDBJ databases">
        <title>Lake Tanganyika Metagenome-Assembled Genomes (MAGs).</title>
        <authorList>
            <person name="Tran P."/>
        </authorList>
    </citation>
    <scope>NUCLEOTIDE SEQUENCE</scope>
    <source>
        <strain evidence="8">K_DeepCast_65m_m2_066</strain>
    </source>
</reference>
<dbReference type="PROSITE" id="PS00715">
    <property type="entry name" value="SIGMA70_1"/>
    <property type="match status" value="1"/>
</dbReference>
<proteinExistence type="inferred from homology"/>
<dbReference type="InterPro" id="IPR036388">
    <property type="entry name" value="WH-like_DNA-bd_sf"/>
</dbReference>
<protein>
    <recommendedName>
        <fullName evidence="5">RNA polymerase sigma factor</fullName>
    </recommendedName>
</protein>
<dbReference type="InterPro" id="IPR007624">
    <property type="entry name" value="RNA_pol_sigma70_r3"/>
</dbReference>
<dbReference type="SUPFAM" id="SSF88946">
    <property type="entry name" value="Sigma2 domain of RNA polymerase sigma factors"/>
    <property type="match status" value="1"/>
</dbReference>
<keyword evidence="2 5" id="KW-0731">Sigma factor</keyword>
<dbReference type="GO" id="GO:0003677">
    <property type="term" value="F:DNA binding"/>
    <property type="evidence" value="ECO:0007669"/>
    <property type="project" value="UniProtKB-KW"/>
</dbReference>
<dbReference type="EMBL" id="VGLS01000047">
    <property type="protein sequence ID" value="MBM3222718.1"/>
    <property type="molecule type" value="Genomic_DNA"/>
</dbReference>